<dbReference type="RefSeq" id="WP_277567019.1">
    <property type="nucleotide sequence ID" value="NZ_JAPDHZ010000004.1"/>
</dbReference>
<dbReference type="EMBL" id="JAPDHZ010000004">
    <property type="protein sequence ID" value="MDG0793201.1"/>
    <property type="molecule type" value="Genomic_DNA"/>
</dbReference>
<evidence type="ECO:0000313" key="2">
    <source>
        <dbReference type="EMBL" id="MDG0793201.1"/>
    </source>
</evidence>
<dbReference type="InterPro" id="IPR025435">
    <property type="entry name" value="YfhD-like"/>
</dbReference>
<gene>
    <name evidence="2" type="ORF">OMP38_21890</name>
</gene>
<keyword evidence="3" id="KW-1185">Reference proteome</keyword>
<feature type="compositionally biased region" description="Basic and acidic residues" evidence="1">
    <location>
        <begin position="15"/>
        <end position="30"/>
    </location>
</feature>
<name>A0A9X4KK25_9BACL</name>
<evidence type="ECO:0000256" key="1">
    <source>
        <dbReference type="SAM" id="MobiDB-lite"/>
    </source>
</evidence>
<feature type="region of interest" description="Disordered" evidence="1">
    <location>
        <begin position="1"/>
        <end position="30"/>
    </location>
</feature>
<dbReference type="Proteomes" id="UP001153387">
    <property type="component" value="Unassembled WGS sequence"/>
</dbReference>
<sequence length="50" mass="5721">MGKRNKRNEQLPVARAEDVEFAADRADADDLEALQRSEEADRRAQQYEGT</sequence>
<dbReference type="Pfam" id="PF14151">
    <property type="entry name" value="YfhD"/>
    <property type="match status" value="1"/>
</dbReference>
<reference evidence="2 3" key="1">
    <citation type="submission" date="2022-10" db="EMBL/GenBank/DDBJ databases">
        <title>Comparative genomic analysis of Cohnella hashimotonis sp. nov., isolated from the International Space Station.</title>
        <authorList>
            <person name="Simpson A."/>
            <person name="Venkateswaran K."/>
        </authorList>
    </citation>
    <scope>NUCLEOTIDE SEQUENCE [LARGE SCALE GENOMIC DNA]</scope>
    <source>
        <strain evidence="2 3">DSM 18997</strain>
    </source>
</reference>
<protein>
    <submittedName>
        <fullName evidence="2">YfhD family protein</fullName>
    </submittedName>
</protein>
<evidence type="ECO:0000313" key="3">
    <source>
        <dbReference type="Proteomes" id="UP001153387"/>
    </source>
</evidence>
<accession>A0A9X4KK25</accession>
<comment type="caution">
    <text evidence="2">The sequence shown here is derived from an EMBL/GenBank/DDBJ whole genome shotgun (WGS) entry which is preliminary data.</text>
</comment>
<organism evidence="2 3">
    <name type="scientific">Cohnella ginsengisoli</name>
    <dbReference type="NCBI Taxonomy" id="425004"/>
    <lineage>
        <taxon>Bacteria</taxon>
        <taxon>Bacillati</taxon>
        <taxon>Bacillota</taxon>
        <taxon>Bacilli</taxon>
        <taxon>Bacillales</taxon>
        <taxon>Paenibacillaceae</taxon>
        <taxon>Cohnella</taxon>
    </lineage>
</organism>
<dbReference type="AlphaFoldDB" id="A0A9X4KK25"/>
<proteinExistence type="predicted"/>